<name>A0ABD5MJ47_9EURY</name>
<dbReference type="Proteomes" id="UP001570511">
    <property type="component" value="Unassembled WGS sequence"/>
</dbReference>
<dbReference type="AlphaFoldDB" id="A0ABD5MJ47"/>
<sequence>MNPDRPLRGDGDVGVEVTKGCGCLSCTDDAVAVIRHPEYGRRTVCGAHINGYDVVEWLVARDEIDGDQEVTTGD</sequence>
<organism evidence="1 2">
    <name type="scientific">Halobellus rubicundus</name>
    <dbReference type="NCBI Taxonomy" id="2996466"/>
    <lineage>
        <taxon>Archaea</taxon>
        <taxon>Methanobacteriati</taxon>
        <taxon>Methanobacteriota</taxon>
        <taxon>Stenosarchaea group</taxon>
        <taxon>Halobacteria</taxon>
        <taxon>Halobacteriales</taxon>
        <taxon>Haloferacaceae</taxon>
        <taxon>Halobellus</taxon>
    </lineage>
</organism>
<protein>
    <submittedName>
        <fullName evidence="1">Uncharacterized protein</fullName>
    </submittedName>
</protein>
<keyword evidence="2" id="KW-1185">Reference proteome</keyword>
<dbReference type="RefSeq" id="WP_372390594.1">
    <property type="nucleotide sequence ID" value="NZ_JBGNYA010000001.1"/>
</dbReference>
<accession>A0ABD5MJ47</accession>
<comment type="caution">
    <text evidence="1">The sequence shown here is derived from an EMBL/GenBank/DDBJ whole genome shotgun (WGS) entry which is preliminary data.</text>
</comment>
<reference evidence="1 2" key="1">
    <citation type="submission" date="2024-08" db="EMBL/GenBank/DDBJ databases">
        <title>Halobellus sp. MBLA0158 whole genome sequence.</title>
        <authorList>
            <person name="Hwang C.Y."/>
            <person name="Cho E.-S."/>
            <person name="Seo M.-J."/>
        </authorList>
    </citation>
    <scope>NUCLEOTIDE SEQUENCE [LARGE SCALE GENOMIC DNA]</scope>
    <source>
        <strain evidence="1 2">MBLA0158</strain>
    </source>
</reference>
<gene>
    <name evidence="1" type="ORF">OS889_13560</name>
</gene>
<proteinExistence type="predicted"/>
<evidence type="ECO:0000313" key="2">
    <source>
        <dbReference type="Proteomes" id="UP001570511"/>
    </source>
</evidence>
<dbReference type="EMBL" id="JBGNYA010000001">
    <property type="protein sequence ID" value="MFA1612026.1"/>
    <property type="molecule type" value="Genomic_DNA"/>
</dbReference>
<evidence type="ECO:0000313" key="1">
    <source>
        <dbReference type="EMBL" id="MFA1612026.1"/>
    </source>
</evidence>